<protein>
    <recommendedName>
        <fullName evidence="4">FAD/NAD(P)-binding domain-containing protein</fullName>
    </recommendedName>
</protein>
<reference evidence="6" key="1">
    <citation type="submission" date="2017-09" db="EMBL/GenBank/DDBJ databases">
        <authorList>
            <person name="Sela D.A."/>
            <person name="Albert K."/>
        </authorList>
    </citation>
    <scope>NUCLEOTIDE SEQUENCE [LARGE SCALE GENOMIC DNA]</scope>
    <source>
        <strain evidence="6">UMA51805</strain>
    </source>
</reference>
<evidence type="ECO:0000313" key="6">
    <source>
        <dbReference type="Proteomes" id="UP000240228"/>
    </source>
</evidence>
<dbReference type="InterPro" id="IPR050097">
    <property type="entry name" value="Ferredoxin-NADP_redctase_2"/>
</dbReference>
<dbReference type="Pfam" id="PF07992">
    <property type="entry name" value="Pyr_redox_2"/>
    <property type="match status" value="1"/>
</dbReference>
<evidence type="ECO:0000256" key="3">
    <source>
        <dbReference type="ARBA" id="ARBA00048132"/>
    </source>
</evidence>
<keyword evidence="6" id="KW-1185">Reference proteome</keyword>
<dbReference type="InterPro" id="IPR023753">
    <property type="entry name" value="FAD/NAD-binding_dom"/>
</dbReference>
<organism evidence="5 6">
    <name type="scientific">Bifidobacterium callitrichos</name>
    <dbReference type="NCBI Taxonomy" id="762209"/>
    <lineage>
        <taxon>Bacteria</taxon>
        <taxon>Bacillati</taxon>
        <taxon>Actinomycetota</taxon>
        <taxon>Actinomycetes</taxon>
        <taxon>Bifidobacteriales</taxon>
        <taxon>Bifidobacteriaceae</taxon>
        <taxon>Bifidobacterium</taxon>
    </lineage>
</organism>
<dbReference type="GO" id="GO:0004791">
    <property type="term" value="F:thioredoxin-disulfide reductase (NADPH) activity"/>
    <property type="evidence" value="ECO:0007669"/>
    <property type="project" value="UniProtKB-EC"/>
</dbReference>
<feature type="domain" description="FAD/NAD(P)-binding" evidence="4">
    <location>
        <begin position="30"/>
        <end position="83"/>
    </location>
</feature>
<evidence type="ECO:0000259" key="4">
    <source>
        <dbReference type="Pfam" id="PF07992"/>
    </source>
</evidence>
<name>A0A2T3G982_9BIFI</name>
<proteinExistence type="predicted"/>
<dbReference type="AlphaFoldDB" id="A0A2T3G982"/>
<gene>
    <name evidence="5" type="ORF">CPA40_08005</name>
</gene>
<reference evidence="5 6" key="2">
    <citation type="submission" date="2018-03" db="EMBL/GenBank/DDBJ databases">
        <title>The comparative genomics of Bifidobacterium callitrichos reflects dietary carbohydrate utilization within the common marmoset gut.</title>
        <authorList>
            <person name="Rani A."/>
        </authorList>
    </citation>
    <scope>NUCLEOTIDE SEQUENCE [LARGE SCALE GENOMIC DNA]</scope>
    <source>
        <strain evidence="5 6">UMA51805</strain>
    </source>
</reference>
<dbReference type="EMBL" id="NWTX01000014">
    <property type="protein sequence ID" value="PST46012.1"/>
    <property type="molecule type" value="Genomic_DNA"/>
</dbReference>
<comment type="catalytic activity">
    <reaction evidence="3">
        <text>[thioredoxin]-dithiol + NADP(+) = [thioredoxin]-disulfide + NADPH + H(+)</text>
        <dbReference type="Rhea" id="RHEA:20345"/>
        <dbReference type="Rhea" id="RHEA-COMP:10698"/>
        <dbReference type="Rhea" id="RHEA-COMP:10700"/>
        <dbReference type="ChEBI" id="CHEBI:15378"/>
        <dbReference type="ChEBI" id="CHEBI:29950"/>
        <dbReference type="ChEBI" id="CHEBI:50058"/>
        <dbReference type="ChEBI" id="CHEBI:57783"/>
        <dbReference type="ChEBI" id="CHEBI:58349"/>
        <dbReference type="EC" id="1.8.1.9"/>
    </reaction>
</comment>
<sequence length="138" mass="14725">MSENKDAASVPLSVLSPTGVAGDNTEGDLYDAVIIGGGPAGLSAAIYMTRAGYRTLVVEAGSYGGQITLTSEVRNYPGIERATGQWLAESMHRRAGARTRVHLRRAGGREVHAPSEDRRPVRHGARSGWLITRRGVGR</sequence>
<accession>A0A2T3G982</accession>
<dbReference type="InterPro" id="IPR036188">
    <property type="entry name" value="FAD/NAD-bd_sf"/>
</dbReference>
<dbReference type="SUPFAM" id="SSF51905">
    <property type="entry name" value="FAD/NAD(P)-binding domain"/>
    <property type="match status" value="1"/>
</dbReference>
<dbReference type="RefSeq" id="WP_107044445.1">
    <property type="nucleotide sequence ID" value="NZ_NWTX01000014.1"/>
</dbReference>
<evidence type="ECO:0000313" key="5">
    <source>
        <dbReference type="EMBL" id="PST46012.1"/>
    </source>
</evidence>
<keyword evidence="1" id="KW-0285">Flavoprotein</keyword>
<dbReference type="Gene3D" id="3.50.50.60">
    <property type="entry name" value="FAD/NAD(P)-binding domain"/>
    <property type="match status" value="1"/>
</dbReference>
<evidence type="ECO:0000256" key="2">
    <source>
        <dbReference type="ARBA" id="ARBA00023002"/>
    </source>
</evidence>
<dbReference type="PANTHER" id="PTHR48105">
    <property type="entry name" value="THIOREDOXIN REDUCTASE 1-RELATED-RELATED"/>
    <property type="match status" value="1"/>
</dbReference>
<comment type="caution">
    <text evidence="5">The sequence shown here is derived from an EMBL/GenBank/DDBJ whole genome shotgun (WGS) entry which is preliminary data.</text>
</comment>
<evidence type="ECO:0000256" key="1">
    <source>
        <dbReference type="ARBA" id="ARBA00022630"/>
    </source>
</evidence>
<dbReference type="PRINTS" id="PR00469">
    <property type="entry name" value="PNDRDTASEII"/>
</dbReference>
<keyword evidence="2" id="KW-0560">Oxidoreductase</keyword>
<dbReference type="Proteomes" id="UP000240228">
    <property type="component" value="Unassembled WGS sequence"/>
</dbReference>